<comment type="caution">
    <text evidence="2">The sequence shown here is derived from an EMBL/GenBank/DDBJ whole genome shotgun (WGS) entry which is preliminary data.</text>
</comment>
<accession>A0A523UPM3</accession>
<name>A0A523UPM3_UNCT6</name>
<organism evidence="2 3">
    <name type="scientific">candidate division TA06 bacterium</name>
    <dbReference type="NCBI Taxonomy" id="2250710"/>
    <lineage>
        <taxon>Bacteria</taxon>
        <taxon>Bacteria division TA06</taxon>
    </lineage>
</organism>
<sequence length="429" mass="49717">MAGDLNTVSLSGFKGRLSLLRDGGIAGAVTAAIFFLFLLSYRPYWYQFAVFRYQPYIPWMILVFIWFLVLTLVASFVFGLFFYRMAAILGWRRSVRSLAYAFCIGVAMVLITTTFFNAFWLERYDYKNEMIEILHLPNRATEPPKTVVLFGDNEHRIGAREFLYTRWSRFDPMALNKAGVDAAYRLLESRSYRTFLAGQMNEYLEQYYKKNCQIAPLLRYYQQRFEEGDDIRACSDLLWSLLHVLPTPERKRMLVLLTDEARYFIAGGACYRLGNIYAHMGDSAKADIWFDRAEKQGYPVGYRFPVSKVTDGILQGSIVVEGNPASQLRIGLLRDYRRIRRYRTEPVYLEALPEHLDIYVIDGTEPDQDGNFKFENLVDDDYFLAIMADTLLIYPTWERVSLSNAPGKITIDPEHVVVDLGVIRIDTRP</sequence>
<dbReference type="InterPro" id="IPR014743">
    <property type="entry name" value="Cl-channel_core"/>
</dbReference>
<feature type="transmembrane region" description="Helical" evidence="1">
    <location>
        <begin position="56"/>
        <end position="86"/>
    </location>
</feature>
<dbReference type="Proteomes" id="UP000315525">
    <property type="component" value="Unassembled WGS sequence"/>
</dbReference>
<reference evidence="2 3" key="1">
    <citation type="submission" date="2019-03" db="EMBL/GenBank/DDBJ databases">
        <title>Metabolic potential of uncultured bacteria and archaea associated with petroleum seepage in deep-sea sediments.</title>
        <authorList>
            <person name="Dong X."/>
            <person name="Hubert C."/>
        </authorList>
    </citation>
    <scope>NUCLEOTIDE SEQUENCE [LARGE SCALE GENOMIC DNA]</scope>
    <source>
        <strain evidence="2">E44_bin18</strain>
    </source>
</reference>
<keyword evidence="1" id="KW-0812">Transmembrane</keyword>
<evidence type="ECO:0000313" key="3">
    <source>
        <dbReference type="Proteomes" id="UP000315525"/>
    </source>
</evidence>
<feature type="transmembrane region" description="Helical" evidence="1">
    <location>
        <begin position="98"/>
        <end position="121"/>
    </location>
</feature>
<keyword evidence="1" id="KW-1133">Transmembrane helix</keyword>
<keyword evidence="1" id="KW-0472">Membrane</keyword>
<dbReference type="AlphaFoldDB" id="A0A523UPM3"/>
<gene>
    <name evidence="2" type="ORF">E3J62_10225</name>
</gene>
<dbReference type="EMBL" id="SOJN01000123">
    <property type="protein sequence ID" value="TET44480.1"/>
    <property type="molecule type" value="Genomic_DNA"/>
</dbReference>
<evidence type="ECO:0000256" key="1">
    <source>
        <dbReference type="SAM" id="Phobius"/>
    </source>
</evidence>
<dbReference type="SUPFAM" id="SSF81340">
    <property type="entry name" value="Clc chloride channel"/>
    <property type="match status" value="1"/>
</dbReference>
<protein>
    <submittedName>
        <fullName evidence="2">Uncharacterized protein</fullName>
    </submittedName>
</protein>
<feature type="transmembrane region" description="Helical" evidence="1">
    <location>
        <begin position="24"/>
        <end position="44"/>
    </location>
</feature>
<evidence type="ECO:0000313" key="2">
    <source>
        <dbReference type="EMBL" id="TET44480.1"/>
    </source>
</evidence>
<proteinExistence type="predicted"/>